<feature type="active site" evidence="5">
    <location>
        <position position="9"/>
    </location>
</feature>
<comment type="similarity">
    <text evidence="1">Belongs to the low molecular weight phosphotyrosine protein phosphatase family.</text>
</comment>
<keyword evidence="4" id="KW-0904">Protein phosphatase</keyword>
<dbReference type="Proteomes" id="UP000238426">
    <property type="component" value="Unassembled WGS sequence"/>
</dbReference>
<dbReference type="SUPFAM" id="SSF52788">
    <property type="entry name" value="Phosphotyrosine protein phosphatases I"/>
    <property type="match status" value="1"/>
</dbReference>
<keyword evidence="8" id="KW-1185">Reference proteome</keyword>
<keyword evidence="3" id="KW-0378">Hydrolase</keyword>
<protein>
    <recommendedName>
        <fullName evidence="2">protein-tyrosine-phosphatase</fullName>
        <ecNumber evidence="2">3.1.3.48</ecNumber>
    </recommendedName>
</protein>
<evidence type="ECO:0000313" key="8">
    <source>
        <dbReference type="Proteomes" id="UP000238426"/>
    </source>
</evidence>
<evidence type="ECO:0000256" key="1">
    <source>
        <dbReference type="ARBA" id="ARBA00011063"/>
    </source>
</evidence>
<dbReference type="InterPro" id="IPR036196">
    <property type="entry name" value="Ptyr_pPase_sf"/>
</dbReference>
<dbReference type="Pfam" id="PF01451">
    <property type="entry name" value="LMWPc"/>
    <property type="match status" value="1"/>
</dbReference>
<dbReference type="SMART" id="SM00226">
    <property type="entry name" value="LMWPc"/>
    <property type="match status" value="1"/>
</dbReference>
<dbReference type="InterPro" id="IPR017867">
    <property type="entry name" value="Tyr_phospatase_low_mol_wt"/>
</dbReference>
<proteinExistence type="inferred from homology"/>
<evidence type="ECO:0000256" key="5">
    <source>
        <dbReference type="PIRSR" id="PIRSR617867-1"/>
    </source>
</evidence>
<dbReference type="CDD" id="cd16343">
    <property type="entry name" value="LMWPTP"/>
    <property type="match status" value="1"/>
</dbReference>
<dbReference type="AlphaFoldDB" id="A0A2T1N843"/>
<dbReference type="EMBL" id="PXOQ01000009">
    <property type="protein sequence ID" value="PSG88039.1"/>
    <property type="molecule type" value="Genomic_DNA"/>
</dbReference>
<dbReference type="EC" id="3.1.3.48" evidence="2"/>
<sequence>MVCLGNICRSPLAEGILKSKLPQDQFFIDSAGTSNYHIGASPDNRSVNIARHNDIDICLQKARQFTKQDFKDFDIIYAMDNSNYRDITALATTEDEKNKVKLILNETSPGENKDVPDPYHDTQKGFETVFNMLNEACEVIAKRLA</sequence>
<evidence type="ECO:0000259" key="6">
    <source>
        <dbReference type="SMART" id="SM00226"/>
    </source>
</evidence>
<feature type="active site" description="Proton donor" evidence="5">
    <location>
        <position position="117"/>
    </location>
</feature>
<dbReference type="OrthoDB" id="9784339at2"/>
<dbReference type="PANTHER" id="PTHR11717">
    <property type="entry name" value="LOW MOLECULAR WEIGHT PROTEIN TYROSINE PHOSPHATASE"/>
    <property type="match status" value="1"/>
</dbReference>
<dbReference type="InterPro" id="IPR050438">
    <property type="entry name" value="LMW_PTPase"/>
</dbReference>
<dbReference type="PRINTS" id="PR00719">
    <property type="entry name" value="LMWPTPASE"/>
</dbReference>
<name>A0A2T1N843_9FLAO</name>
<comment type="caution">
    <text evidence="7">The sequence shown here is derived from an EMBL/GenBank/DDBJ whole genome shotgun (WGS) entry which is preliminary data.</text>
</comment>
<dbReference type="InterPro" id="IPR023485">
    <property type="entry name" value="Ptyr_pPase"/>
</dbReference>
<evidence type="ECO:0000256" key="2">
    <source>
        <dbReference type="ARBA" id="ARBA00013064"/>
    </source>
</evidence>
<organism evidence="7 8">
    <name type="scientific">Aurantibacter aestuarii</name>
    <dbReference type="NCBI Taxonomy" id="1266046"/>
    <lineage>
        <taxon>Bacteria</taxon>
        <taxon>Pseudomonadati</taxon>
        <taxon>Bacteroidota</taxon>
        <taxon>Flavobacteriia</taxon>
        <taxon>Flavobacteriales</taxon>
        <taxon>Flavobacteriaceae</taxon>
        <taxon>Aurantibacter</taxon>
    </lineage>
</organism>
<accession>A0A2T1N843</accession>
<evidence type="ECO:0000313" key="7">
    <source>
        <dbReference type="EMBL" id="PSG88039.1"/>
    </source>
</evidence>
<evidence type="ECO:0000256" key="4">
    <source>
        <dbReference type="ARBA" id="ARBA00022912"/>
    </source>
</evidence>
<dbReference type="PANTHER" id="PTHR11717:SF7">
    <property type="entry name" value="LOW MOLECULAR WEIGHT PHOSPHOTYROSINE PROTEIN PHOSPHATASE"/>
    <property type="match status" value="1"/>
</dbReference>
<dbReference type="Gene3D" id="3.40.50.2300">
    <property type="match status" value="1"/>
</dbReference>
<gene>
    <name evidence="7" type="ORF">C7H52_06970</name>
</gene>
<evidence type="ECO:0000256" key="3">
    <source>
        <dbReference type="ARBA" id="ARBA00022801"/>
    </source>
</evidence>
<reference evidence="7 8" key="1">
    <citation type="submission" date="2018-03" db="EMBL/GenBank/DDBJ databases">
        <title>Mesoflavibacter sp. HG37 and Mesoflavibacter sp. HG96 sp.nov., two marine bacteria isolated from seawater of Western Pacific Ocean.</title>
        <authorList>
            <person name="Cheng H."/>
            <person name="Wu Y.-H."/>
            <person name="Guo L.-L."/>
            <person name="Xu X.-W."/>
        </authorList>
    </citation>
    <scope>NUCLEOTIDE SEQUENCE [LARGE SCALE GENOMIC DNA]</scope>
    <source>
        <strain evidence="7 8">KCTC 32269</strain>
    </source>
</reference>
<feature type="active site" description="Nucleophile" evidence="5">
    <location>
        <position position="3"/>
    </location>
</feature>
<feature type="domain" description="Phosphotyrosine protein phosphatase I" evidence="6">
    <location>
        <begin position="2"/>
        <end position="143"/>
    </location>
</feature>
<dbReference type="GO" id="GO:0004725">
    <property type="term" value="F:protein tyrosine phosphatase activity"/>
    <property type="evidence" value="ECO:0007669"/>
    <property type="project" value="UniProtKB-EC"/>
</dbReference>